<feature type="DNA-binding region" description="H-T-H motif" evidence="4">
    <location>
        <begin position="42"/>
        <end position="61"/>
    </location>
</feature>
<keyword evidence="3" id="KW-0804">Transcription</keyword>
<organism evidence="6 7">
    <name type="scientific">Naasia lichenicola</name>
    <dbReference type="NCBI Taxonomy" id="2565933"/>
    <lineage>
        <taxon>Bacteria</taxon>
        <taxon>Bacillati</taxon>
        <taxon>Actinomycetota</taxon>
        <taxon>Actinomycetes</taxon>
        <taxon>Micrococcales</taxon>
        <taxon>Microbacteriaceae</taxon>
        <taxon>Naasia</taxon>
    </lineage>
</organism>
<dbReference type="GO" id="GO:0003700">
    <property type="term" value="F:DNA-binding transcription factor activity"/>
    <property type="evidence" value="ECO:0007669"/>
    <property type="project" value="TreeGrafter"/>
</dbReference>
<dbReference type="Pfam" id="PF00440">
    <property type="entry name" value="TetR_N"/>
    <property type="match status" value="1"/>
</dbReference>
<dbReference type="InterPro" id="IPR050109">
    <property type="entry name" value="HTH-type_TetR-like_transc_reg"/>
</dbReference>
<dbReference type="EMBL" id="SSSM01000004">
    <property type="protein sequence ID" value="THG31001.1"/>
    <property type="molecule type" value="Genomic_DNA"/>
</dbReference>
<sequence length="205" mass="22023">MTILENAEAGDGLRERKKAQTRRAIHEAAYRLVDEQGFESTTIDQICHQADVSSRTFFNYYPSKNAAALGLSGESLDDGAATRFRSASGSLVDALCDMIAGGDQFAARHLRLKRLVKRNPELMPTLGSLMTAARGRLIDLAAERAASRDEAELAVSLVLAALALTVHSTTESDLPSAVRLRSSVDAIVAVRNAPLRSAELVETVA</sequence>
<dbReference type="AlphaFoldDB" id="A0A4S4FLE4"/>
<dbReference type="PROSITE" id="PS50977">
    <property type="entry name" value="HTH_TETR_2"/>
    <property type="match status" value="1"/>
</dbReference>
<evidence type="ECO:0000256" key="4">
    <source>
        <dbReference type="PROSITE-ProRule" id="PRU00335"/>
    </source>
</evidence>
<keyword evidence="7" id="KW-1185">Reference proteome</keyword>
<dbReference type="PANTHER" id="PTHR30055:SF234">
    <property type="entry name" value="HTH-TYPE TRANSCRIPTIONAL REGULATOR BETI"/>
    <property type="match status" value="1"/>
</dbReference>
<dbReference type="Gene3D" id="1.10.357.10">
    <property type="entry name" value="Tetracycline Repressor, domain 2"/>
    <property type="match status" value="1"/>
</dbReference>
<dbReference type="InterPro" id="IPR009057">
    <property type="entry name" value="Homeodomain-like_sf"/>
</dbReference>
<dbReference type="OrthoDB" id="8688418at2"/>
<name>A0A4S4FLE4_9MICO</name>
<evidence type="ECO:0000259" key="5">
    <source>
        <dbReference type="PROSITE" id="PS50977"/>
    </source>
</evidence>
<evidence type="ECO:0000256" key="3">
    <source>
        <dbReference type="ARBA" id="ARBA00023163"/>
    </source>
</evidence>
<evidence type="ECO:0000256" key="2">
    <source>
        <dbReference type="ARBA" id="ARBA00023125"/>
    </source>
</evidence>
<evidence type="ECO:0000313" key="6">
    <source>
        <dbReference type="EMBL" id="THG31001.1"/>
    </source>
</evidence>
<dbReference type="PANTHER" id="PTHR30055">
    <property type="entry name" value="HTH-TYPE TRANSCRIPTIONAL REGULATOR RUTR"/>
    <property type="match status" value="1"/>
</dbReference>
<dbReference type="InterPro" id="IPR001647">
    <property type="entry name" value="HTH_TetR"/>
</dbReference>
<accession>A0A4S4FLE4</accession>
<dbReference type="GO" id="GO:0000976">
    <property type="term" value="F:transcription cis-regulatory region binding"/>
    <property type="evidence" value="ECO:0007669"/>
    <property type="project" value="TreeGrafter"/>
</dbReference>
<reference evidence="6 7" key="1">
    <citation type="submission" date="2019-04" db="EMBL/GenBank/DDBJ databases">
        <authorList>
            <person name="Jiang L."/>
        </authorList>
    </citation>
    <scope>NUCLEOTIDE SEQUENCE [LARGE SCALE GENOMIC DNA]</scope>
    <source>
        <strain evidence="6 7">YIM 131853</strain>
    </source>
</reference>
<evidence type="ECO:0000313" key="7">
    <source>
        <dbReference type="Proteomes" id="UP000309133"/>
    </source>
</evidence>
<feature type="domain" description="HTH tetR-type" evidence="5">
    <location>
        <begin position="19"/>
        <end position="79"/>
    </location>
</feature>
<proteinExistence type="predicted"/>
<comment type="caution">
    <text evidence="6">The sequence shown here is derived from an EMBL/GenBank/DDBJ whole genome shotgun (WGS) entry which is preliminary data.</text>
</comment>
<dbReference type="SUPFAM" id="SSF46689">
    <property type="entry name" value="Homeodomain-like"/>
    <property type="match status" value="1"/>
</dbReference>
<dbReference type="RefSeq" id="WP_136427410.1">
    <property type="nucleotide sequence ID" value="NZ_SSSM01000004.1"/>
</dbReference>
<keyword evidence="2 4" id="KW-0238">DNA-binding</keyword>
<gene>
    <name evidence="6" type="ORF">E6C64_10380</name>
</gene>
<keyword evidence="1" id="KW-0805">Transcription regulation</keyword>
<protein>
    <submittedName>
        <fullName evidence="6">TetR family transcriptional regulator</fullName>
    </submittedName>
</protein>
<evidence type="ECO:0000256" key="1">
    <source>
        <dbReference type="ARBA" id="ARBA00023015"/>
    </source>
</evidence>
<dbReference type="Proteomes" id="UP000309133">
    <property type="component" value="Unassembled WGS sequence"/>
</dbReference>